<sequence>MLWAGDGTRELSCFNYRGVDRLTPPNHCVFVLSASVLFTWS</sequence>
<name>A0A653CM25_CALMS</name>
<dbReference type="EMBL" id="CAACVG010008205">
    <property type="protein sequence ID" value="VEN48964.1"/>
    <property type="molecule type" value="Genomic_DNA"/>
</dbReference>
<evidence type="ECO:0000313" key="1">
    <source>
        <dbReference type="EMBL" id="VEN48964.1"/>
    </source>
</evidence>
<proteinExistence type="predicted"/>
<gene>
    <name evidence="1" type="ORF">CALMAC_LOCUS10231</name>
</gene>
<keyword evidence="2" id="KW-1185">Reference proteome</keyword>
<organism evidence="1 2">
    <name type="scientific">Callosobruchus maculatus</name>
    <name type="common">Southern cowpea weevil</name>
    <name type="synonym">Pulse bruchid</name>
    <dbReference type="NCBI Taxonomy" id="64391"/>
    <lineage>
        <taxon>Eukaryota</taxon>
        <taxon>Metazoa</taxon>
        <taxon>Ecdysozoa</taxon>
        <taxon>Arthropoda</taxon>
        <taxon>Hexapoda</taxon>
        <taxon>Insecta</taxon>
        <taxon>Pterygota</taxon>
        <taxon>Neoptera</taxon>
        <taxon>Endopterygota</taxon>
        <taxon>Coleoptera</taxon>
        <taxon>Polyphaga</taxon>
        <taxon>Cucujiformia</taxon>
        <taxon>Chrysomeloidea</taxon>
        <taxon>Chrysomelidae</taxon>
        <taxon>Bruchinae</taxon>
        <taxon>Bruchini</taxon>
        <taxon>Callosobruchus</taxon>
    </lineage>
</organism>
<reference evidence="1 2" key="1">
    <citation type="submission" date="2019-01" db="EMBL/GenBank/DDBJ databases">
        <authorList>
            <person name="Sayadi A."/>
        </authorList>
    </citation>
    <scope>NUCLEOTIDE SEQUENCE [LARGE SCALE GENOMIC DNA]</scope>
</reference>
<accession>A0A653CM25</accession>
<protein>
    <submittedName>
        <fullName evidence="1">Uncharacterized protein</fullName>
    </submittedName>
</protein>
<evidence type="ECO:0000313" key="2">
    <source>
        <dbReference type="Proteomes" id="UP000410492"/>
    </source>
</evidence>
<dbReference type="OrthoDB" id="10268512at2759"/>
<dbReference type="AlphaFoldDB" id="A0A653CM25"/>
<dbReference type="Proteomes" id="UP000410492">
    <property type="component" value="Unassembled WGS sequence"/>
</dbReference>